<evidence type="ECO:0000256" key="6">
    <source>
        <dbReference type="ARBA" id="ARBA00022771"/>
    </source>
</evidence>
<reference evidence="12" key="1">
    <citation type="journal article" date="2022" name="bioRxiv">
        <title>Genomics of Preaxostyla Flagellates Illuminates Evolutionary Transitions and the Path Towards Mitochondrial Loss.</title>
        <authorList>
            <person name="Novak L.V.F."/>
            <person name="Treitli S.C."/>
            <person name="Pyrih J."/>
            <person name="Halakuc P."/>
            <person name="Pipaliya S.V."/>
            <person name="Vacek V."/>
            <person name="Brzon O."/>
            <person name="Soukal P."/>
            <person name="Eme L."/>
            <person name="Dacks J.B."/>
            <person name="Karnkowska A."/>
            <person name="Elias M."/>
            <person name="Hampl V."/>
        </authorList>
    </citation>
    <scope>NUCLEOTIDE SEQUENCE</scope>
    <source>
        <strain evidence="12">RCP-MX</strain>
    </source>
</reference>
<evidence type="ECO:0000256" key="2">
    <source>
        <dbReference type="ARBA" id="ARBA00004496"/>
    </source>
</evidence>
<keyword evidence="4" id="KW-0963">Cytoplasm</keyword>
<evidence type="ECO:0000313" key="12">
    <source>
        <dbReference type="EMBL" id="KAJ4455153.1"/>
    </source>
</evidence>
<gene>
    <name evidence="12" type="ORF">PAPYR_9948</name>
</gene>
<evidence type="ECO:0000256" key="5">
    <source>
        <dbReference type="ARBA" id="ARBA00022723"/>
    </source>
</evidence>
<dbReference type="PANTHER" id="PTHR11210">
    <property type="entry name" value="RING BOX"/>
    <property type="match status" value="1"/>
</dbReference>
<evidence type="ECO:0000256" key="4">
    <source>
        <dbReference type="ARBA" id="ARBA00022490"/>
    </source>
</evidence>
<dbReference type="EMBL" id="JAPMOS010000117">
    <property type="protein sequence ID" value="KAJ4455153.1"/>
    <property type="molecule type" value="Genomic_DNA"/>
</dbReference>
<dbReference type="InterPro" id="IPR001841">
    <property type="entry name" value="Znf_RING"/>
</dbReference>
<dbReference type="InterPro" id="IPR013083">
    <property type="entry name" value="Znf_RING/FYVE/PHD"/>
</dbReference>
<dbReference type="InterPro" id="IPR024766">
    <property type="entry name" value="Znf_RING_H2"/>
</dbReference>
<keyword evidence="6 10" id="KW-0863">Zinc-finger</keyword>
<dbReference type="InterPro" id="IPR051031">
    <property type="entry name" value="RING-box_E3_Ubiquitin_Ligase"/>
</dbReference>
<keyword evidence="13" id="KW-1185">Reference proteome</keyword>
<evidence type="ECO:0000259" key="11">
    <source>
        <dbReference type="PROSITE" id="PS50089"/>
    </source>
</evidence>
<accession>A0ABQ8U8S3</accession>
<dbReference type="Pfam" id="PF12678">
    <property type="entry name" value="zf-rbx1"/>
    <property type="match status" value="1"/>
</dbReference>
<protein>
    <submittedName>
        <fullName evidence="12">RING-box protein 1a</fullName>
    </submittedName>
</protein>
<evidence type="ECO:0000256" key="7">
    <source>
        <dbReference type="ARBA" id="ARBA00022786"/>
    </source>
</evidence>
<comment type="subcellular location">
    <subcellularLocation>
        <location evidence="2">Cytoplasm</location>
    </subcellularLocation>
    <subcellularLocation>
        <location evidence="1">Nucleus</location>
    </subcellularLocation>
</comment>
<evidence type="ECO:0000256" key="1">
    <source>
        <dbReference type="ARBA" id="ARBA00004123"/>
    </source>
</evidence>
<keyword evidence="7" id="KW-0833">Ubl conjugation pathway</keyword>
<evidence type="ECO:0000256" key="3">
    <source>
        <dbReference type="ARBA" id="ARBA00004906"/>
    </source>
</evidence>
<feature type="domain" description="RING-type" evidence="11">
    <location>
        <begin position="33"/>
        <end position="87"/>
    </location>
</feature>
<proteinExistence type="predicted"/>
<evidence type="ECO:0000313" key="13">
    <source>
        <dbReference type="Proteomes" id="UP001141327"/>
    </source>
</evidence>
<dbReference type="Gene3D" id="3.30.40.10">
    <property type="entry name" value="Zinc/RING finger domain, C3HC4 (zinc finger)"/>
    <property type="match status" value="1"/>
</dbReference>
<keyword evidence="5" id="KW-0479">Metal-binding</keyword>
<name>A0ABQ8U8S3_9EUKA</name>
<comment type="pathway">
    <text evidence="3">Protein modification; protein ubiquitination.</text>
</comment>
<keyword evidence="8" id="KW-0862">Zinc</keyword>
<organism evidence="12 13">
    <name type="scientific">Paratrimastix pyriformis</name>
    <dbReference type="NCBI Taxonomy" id="342808"/>
    <lineage>
        <taxon>Eukaryota</taxon>
        <taxon>Metamonada</taxon>
        <taxon>Preaxostyla</taxon>
        <taxon>Paratrimastigidae</taxon>
        <taxon>Paratrimastix</taxon>
    </lineage>
</organism>
<dbReference type="SUPFAM" id="SSF57850">
    <property type="entry name" value="RING/U-box"/>
    <property type="match status" value="1"/>
</dbReference>
<sequence length="99" mass="11135">MSQSPTQALAPGEIVLKKVRAVASWKFDGQDVCAICRNQLVEPCVECLASPAAADECKIAWGTCMHPYHFHCIRKWLKTRECCPIDNTTWEYQSVGILH</sequence>
<dbReference type="PROSITE" id="PS50089">
    <property type="entry name" value="ZF_RING_2"/>
    <property type="match status" value="1"/>
</dbReference>
<evidence type="ECO:0000256" key="8">
    <source>
        <dbReference type="ARBA" id="ARBA00022833"/>
    </source>
</evidence>
<evidence type="ECO:0000256" key="10">
    <source>
        <dbReference type="PROSITE-ProRule" id="PRU00175"/>
    </source>
</evidence>
<evidence type="ECO:0000256" key="9">
    <source>
        <dbReference type="ARBA" id="ARBA00023242"/>
    </source>
</evidence>
<dbReference type="Proteomes" id="UP001141327">
    <property type="component" value="Unassembled WGS sequence"/>
</dbReference>
<keyword evidence="9" id="KW-0539">Nucleus</keyword>
<comment type="caution">
    <text evidence="12">The sequence shown here is derived from an EMBL/GenBank/DDBJ whole genome shotgun (WGS) entry which is preliminary data.</text>
</comment>